<sequence>MQGRLEGLEILFRKEDLSTLMRGLPVMPWLTPHPDIYDKGQVFIENAATGKSYSASDIDKAFFDAGAYQAAAAWQQVSLFPSSELNPFLFLI</sequence>
<dbReference type="EMBL" id="MU070330">
    <property type="protein sequence ID" value="KAF5828274.1"/>
    <property type="molecule type" value="Genomic_DNA"/>
</dbReference>
<protein>
    <submittedName>
        <fullName evidence="1">Uncharacterized protein</fullName>
    </submittedName>
</protein>
<evidence type="ECO:0000313" key="2">
    <source>
        <dbReference type="Proteomes" id="UP000815325"/>
    </source>
</evidence>
<comment type="caution">
    <text evidence="1">The sequence shown here is derived from an EMBL/GenBank/DDBJ whole genome shotgun (WGS) entry which is preliminary data.</text>
</comment>
<dbReference type="Proteomes" id="UP000815325">
    <property type="component" value="Unassembled WGS sequence"/>
</dbReference>
<proteinExistence type="predicted"/>
<accession>A0ABQ7G0Z4</accession>
<gene>
    <name evidence="1" type="ORF">DUNSADRAFT_17868</name>
</gene>
<reference evidence="1" key="1">
    <citation type="submission" date="2017-08" db="EMBL/GenBank/DDBJ databases">
        <authorList>
            <person name="Polle J.E."/>
            <person name="Barry K."/>
            <person name="Cushman J."/>
            <person name="Schmutz J."/>
            <person name="Tran D."/>
            <person name="Hathwaick L.T."/>
            <person name="Yim W.C."/>
            <person name="Jenkins J."/>
            <person name="Mckie-Krisberg Z.M."/>
            <person name="Prochnik S."/>
            <person name="Lindquist E."/>
            <person name="Dockter R.B."/>
            <person name="Adam C."/>
            <person name="Molina H."/>
            <person name="Bunkerborg J."/>
            <person name="Jin E."/>
            <person name="Buchheim M."/>
            <person name="Magnuson J."/>
        </authorList>
    </citation>
    <scope>NUCLEOTIDE SEQUENCE</scope>
    <source>
        <strain evidence="1">CCAP 19/18</strain>
    </source>
</reference>
<keyword evidence="2" id="KW-1185">Reference proteome</keyword>
<organism evidence="1 2">
    <name type="scientific">Dunaliella salina</name>
    <name type="common">Green alga</name>
    <name type="synonym">Protococcus salinus</name>
    <dbReference type="NCBI Taxonomy" id="3046"/>
    <lineage>
        <taxon>Eukaryota</taxon>
        <taxon>Viridiplantae</taxon>
        <taxon>Chlorophyta</taxon>
        <taxon>core chlorophytes</taxon>
        <taxon>Chlorophyceae</taxon>
        <taxon>CS clade</taxon>
        <taxon>Chlamydomonadales</taxon>
        <taxon>Dunaliellaceae</taxon>
        <taxon>Dunaliella</taxon>
    </lineage>
</organism>
<name>A0ABQ7G0Z4_DUNSA</name>
<evidence type="ECO:0000313" key="1">
    <source>
        <dbReference type="EMBL" id="KAF5828274.1"/>
    </source>
</evidence>